<comment type="caution">
    <text evidence="5">The sequence shown here is derived from an EMBL/GenBank/DDBJ whole genome shotgun (WGS) entry which is preliminary data.</text>
</comment>
<feature type="transmembrane region" description="Helical" evidence="2">
    <location>
        <begin position="152"/>
        <end position="175"/>
    </location>
</feature>
<feature type="region of interest" description="Disordered" evidence="1">
    <location>
        <begin position="225"/>
        <end position="285"/>
    </location>
</feature>
<dbReference type="SMART" id="SM00848">
    <property type="entry name" value="Inhibitor_I29"/>
    <property type="match status" value="1"/>
</dbReference>
<keyword evidence="2" id="KW-1133">Transmembrane helix</keyword>
<reference evidence="5 6" key="1">
    <citation type="journal article" date="2011" name="Genome Res.">
        <title>Phylogeny-wide analysis of social amoeba genomes highlights ancient origins for complex intercellular communication.</title>
        <authorList>
            <person name="Heidel A.J."/>
            <person name="Lawal H.M."/>
            <person name="Felder M."/>
            <person name="Schilde C."/>
            <person name="Helps N.R."/>
            <person name="Tunggal B."/>
            <person name="Rivero F."/>
            <person name="John U."/>
            <person name="Schleicher M."/>
            <person name="Eichinger L."/>
            <person name="Platzer M."/>
            <person name="Noegel A.A."/>
            <person name="Schaap P."/>
            <person name="Gloeckner G."/>
        </authorList>
    </citation>
    <scope>NUCLEOTIDE SEQUENCE [LARGE SCALE GENOMIC DNA]</scope>
    <source>
        <strain evidence="6">ATCC 26659 / Pp 5 / PN500</strain>
    </source>
</reference>
<evidence type="ECO:0000313" key="5">
    <source>
        <dbReference type="EMBL" id="EFA76289.1"/>
    </source>
</evidence>
<protein>
    <recommendedName>
        <fullName evidence="4">Cathepsin propeptide inhibitor domain-containing protein</fullName>
    </recommendedName>
</protein>
<keyword evidence="2" id="KW-0812">Transmembrane</keyword>
<feature type="chain" id="PRO_5003042675" description="Cathepsin propeptide inhibitor domain-containing protein" evidence="3">
    <location>
        <begin position="24"/>
        <end position="285"/>
    </location>
</feature>
<feature type="domain" description="Cathepsin propeptide inhibitor" evidence="4">
    <location>
        <begin position="36"/>
        <end position="123"/>
    </location>
</feature>
<evidence type="ECO:0000256" key="1">
    <source>
        <dbReference type="SAM" id="MobiDB-lite"/>
    </source>
</evidence>
<dbReference type="Proteomes" id="UP000001396">
    <property type="component" value="Unassembled WGS sequence"/>
</dbReference>
<feature type="signal peptide" evidence="3">
    <location>
        <begin position="1"/>
        <end position="23"/>
    </location>
</feature>
<accession>D3BQ69</accession>
<evidence type="ECO:0000259" key="4">
    <source>
        <dbReference type="SMART" id="SM00848"/>
    </source>
</evidence>
<dbReference type="RefSeq" id="XP_020428421.1">
    <property type="nucleotide sequence ID" value="XM_020580836.1"/>
</dbReference>
<evidence type="ECO:0000313" key="6">
    <source>
        <dbReference type="Proteomes" id="UP000001396"/>
    </source>
</evidence>
<keyword evidence="2" id="KW-0472">Membrane</keyword>
<dbReference type="InParanoid" id="D3BQ69"/>
<feature type="compositionally biased region" description="Basic and acidic residues" evidence="1">
    <location>
        <begin position="275"/>
        <end position="285"/>
    </location>
</feature>
<organism evidence="5 6">
    <name type="scientific">Heterostelium pallidum (strain ATCC 26659 / Pp 5 / PN500)</name>
    <name type="common">Cellular slime mold</name>
    <name type="synonym">Polysphondylium pallidum</name>
    <dbReference type="NCBI Taxonomy" id="670386"/>
    <lineage>
        <taxon>Eukaryota</taxon>
        <taxon>Amoebozoa</taxon>
        <taxon>Evosea</taxon>
        <taxon>Eumycetozoa</taxon>
        <taxon>Dictyostelia</taxon>
        <taxon>Acytosteliales</taxon>
        <taxon>Acytosteliaceae</taxon>
        <taxon>Heterostelium</taxon>
    </lineage>
</organism>
<sequence>MKLFLKSIFLFIVLLNFSKGSLSQEVPSDEVLFEAFNNWMINYDIHFTSGDMQSKFQSWKENAIDIAKRNEAISGGDMLLTYDEGAGGVQRTLLDAAPVVSYPNADTLKFSLNQFSDIPSSEFLSQYTGHIPNPSHAVIPAVAAASGLSAGAIAGIAVGGAAAVGLIIGGGIFGLKKAKIIGKKDTEEKRSIPSPIEMQTRASNVIPNEPEPVPFSSTTQEVKIIDPSEDPSSPVKGGINVFDHSKNPRHSITARDIRNWESTDINDNQQEDEKENEKHEYEDKL</sequence>
<dbReference type="AlphaFoldDB" id="D3BQ69"/>
<keyword evidence="3" id="KW-0732">Signal</keyword>
<evidence type="ECO:0000256" key="3">
    <source>
        <dbReference type="SAM" id="SignalP"/>
    </source>
</evidence>
<evidence type="ECO:0000256" key="2">
    <source>
        <dbReference type="SAM" id="Phobius"/>
    </source>
</evidence>
<proteinExistence type="predicted"/>
<dbReference type="InterPro" id="IPR013201">
    <property type="entry name" value="Prot_inhib_I29"/>
</dbReference>
<dbReference type="FunCoup" id="D3BQ69">
    <property type="interactions" value="421"/>
</dbReference>
<name>D3BQ69_HETP5</name>
<gene>
    <name evidence="5" type="ORF">PPL_10052</name>
</gene>
<dbReference type="EMBL" id="ADBJ01000047">
    <property type="protein sequence ID" value="EFA76289.1"/>
    <property type="molecule type" value="Genomic_DNA"/>
</dbReference>
<dbReference type="GeneID" id="31365523"/>
<dbReference type="Gene3D" id="1.10.287.2250">
    <property type="match status" value="1"/>
</dbReference>
<keyword evidence="6" id="KW-1185">Reference proteome</keyword>